<keyword evidence="1 2" id="KW-0238">DNA-binding</keyword>
<evidence type="ECO:0000256" key="2">
    <source>
        <dbReference type="PROSITE-ProRule" id="PRU00335"/>
    </source>
</evidence>
<dbReference type="SUPFAM" id="SSF46689">
    <property type="entry name" value="Homeodomain-like"/>
    <property type="match status" value="1"/>
</dbReference>
<feature type="DNA-binding region" description="H-T-H motif" evidence="2">
    <location>
        <begin position="11"/>
        <end position="30"/>
    </location>
</feature>
<feature type="domain" description="HTH tetR-type" evidence="3">
    <location>
        <begin position="1"/>
        <end position="48"/>
    </location>
</feature>
<dbReference type="Proteomes" id="UP000637002">
    <property type="component" value="Unassembled WGS sequence"/>
</dbReference>
<organism evidence="4 5">
    <name type="scientific">Chelatococcus reniformis</name>
    <dbReference type="NCBI Taxonomy" id="1494448"/>
    <lineage>
        <taxon>Bacteria</taxon>
        <taxon>Pseudomonadati</taxon>
        <taxon>Pseudomonadota</taxon>
        <taxon>Alphaproteobacteria</taxon>
        <taxon>Hyphomicrobiales</taxon>
        <taxon>Chelatococcaceae</taxon>
        <taxon>Chelatococcus</taxon>
    </lineage>
</organism>
<reference evidence="4" key="2">
    <citation type="submission" date="2020-09" db="EMBL/GenBank/DDBJ databases">
        <authorList>
            <person name="Sun Q."/>
            <person name="Zhou Y."/>
        </authorList>
    </citation>
    <scope>NUCLEOTIDE SEQUENCE</scope>
    <source>
        <strain evidence="4">CGMCC 1.12919</strain>
    </source>
</reference>
<dbReference type="PANTHER" id="PTHR43479:SF11">
    <property type="entry name" value="ACREF_ENVCD OPERON REPRESSOR-RELATED"/>
    <property type="match status" value="1"/>
</dbReference>
<name>A0A916UM45_9HYPH</name>
<keyword evidence="5" id="KW-1185">Reference proteome</keyword>
<comment type="caution">
    <text evidence="4">The sequence shown here is derived from an EMBL/GenBank/DDBJ whole genome shotgun (WGS) entry which is preliminary data.</text>
</comment>
<dbReference type="PANTHER" id="PTHR43479">
    <property type="entry name" value="ACREF/ENVCD OPERON REPRESSOR-RELATED"/>
    <property type="match status" value="1"/>
</dbReference>
<dbReference type="InterPro" id="IPR009057">
    <property type="entry name" value="Homeodomain-like_sf"/>
</dbReference>
<dbReference type="InterPro" id="IPR050624">
    <property type="entry name" value="HTH-type_Tx_Regulator"/>
</dbReference>
<dbReference type="EMBL" id="BMGG01000007">
    <property type="protein sequence ID" value="GGC77793.1"/>
    <property type="molecule type" value="Genomic_DNA"/>
</dbReference>
<evidence type="ECO:0000313" key="4">
    <source>
        <dbReference type="EMBL" id="GGC77793.1"/>
    </source>
</evidence>
<dbReference type="Pfam" id="PF00440">
    <property type="entry name" value="TetR_N"/>
    <property type="match status" value="1"/>
</dbReference>
<evidence type="ECO:0000259" key="3">
    <source>
        <dbReference type="PROSITE" id="PS50977"/>
    </source>
</evidence>
<dbReference type="Gene3D" id="1.10.357.10">
    <property type="entry name" value="Tetracycline Repressor, domain 2"/>
    <property type="match status" value="1"/>
</dbReference>
<dbReference type="AlphaFoldDB" id="A0A916UM45"/>
<accession>A0A916UM45</accession>
<gene>
    <name evidence="4" type="ORF">GCM10010994_40100</name>
</gene>
<protein>
    <submittedName>
        <fullName evidence="4">TetR family transcriptional regulator</fullName>
    </submittedName>
</protein>
<dbReference type="InterPro" id="IPR001647">
    <property type="entry name" value="HTH_TetR"/>
</dbReference>
<dbReference type="GO" id="GO:0003677">
    <property type="term" value="F:DNA binding"/>
    <property type="evidence" value="ECO:0007669"/>
    <property type="project" value="UniProtKB-UniRule"/>
</dbReference>
<evidence type="ECO:0000256" key="1">
    <source>
        <dbReference type="ARBA" id="ARBA00023125"/>
    </source>
</evidence>
<proteinExistence type="predicted"/>
<dbReference type="PROSITE" id="PS50977">
    <property type="entry name" value="HTH_TETR_2"/>
    <property type="match status" value="1"/>
</dbReference>
<reference evidence="4" key="1">
    <citation type="journal article" date="2014" name="Int. J. Syst. Evol. Microbiol.">
        <title>Complete genome sequence of Corynebacterium casei LMG S-19264T (=DSM 44701T), isolated from a smear-ripened cheese.</title>
        <authorList>
            <consortium name="US DOE Joint Genome Institute (JGI-PGF)"/>
            <person name="Walter F."/>
            <person name="Albersmeier A."/>
            <person name="Kalinowski J."/>
            <person name="Ruckert C."/>
        </authorList>
    </citation>
    <scope>NUCLEOTIDE SEQUENCE</scope>
    <source>
        <strain evidence="4">CGMCC 1.12919</strain>
    </source>
</reference>
<sequence length="176" mass="20298">MVGKYGYAEASISRITEAANVAQGTFYNYFETRQAILDLLPPRYAQKMNEYIASRMEPGLCGVDREVRRLEAFFDFFRETKESARLVNEATVMAPEGFARFGVIVRKGYIRALERSMERGEIERMDPKELGDVADLLISIRNGLSHMMLSAEGNRKRVPKRFFDSYRKFVAKALFR</sequence>
<evidence type="ECO:0000313" key="5">
    <source>
        <dbReference type="Proteomes" id="UP000637002"/>
    </source>
</evidence>